<evidence type="ECO:0000313" key="9">
    <source>
        <dbReference type="Proteomes" id="UP001556692"/>
    </source>
</evidence>
<dbReference type="Pfam" id="PF00005">
    <property type="entry name" value="ABC_tran"/>
    <property type="match status" value="2"/>
</dbReference>
<dbReference type="InterPro" id="IPR003593">
    <property type="entry name" value="AAA+_ATPase"/>
</dbReference>
<keyword evidence="4" id="KW-0677">Repeat</keyword>
<dbReference type="Gene3D" id="3.40.50.300">
    <property type="entry name" value="P-loop containing nucleotide triphosphate hydrolases"/>
    <property type="match status" value="2"/>
</dbReference>
<evidence type="ECO:0000256" key="1">
    <source>
        <dbReference type="ARBA" id="ARBA00005417"/>
    </source>
</evidence>
<name>A0ABV3SLC1_9HYPH</name>
<feature type="domain" description="ABC transporter" evidence="7">
    <location>
        <begin position="8"/>
        <end position="243"/>
    </location>
</feature>
<evidence type="ECO:0000313" key="8">
    <source>
        <dbReference type="EMBL" id="MEX0407509.1"/>
    </source>
</evidence>
<gene>
    <name evidence="8" type="ORF">ABGN05_17755</name>
</gene>
<reference evidence="8 9" key="1">
    <citation type="submission" date="2024-05" db="EMBL/GenBank/DDBJ databases">
        <authorList>
            <person name="Jiang F."/>
        </authorList>
    </citation>
    <scope>NUCLEOTIDE SEQUENCE [LARGE SCALE GENOMIC DNA]</scope>
    <source>
        <strain evidence="8 9">LZ166</strain>
    </source>
</reference>
<protein>
    <submittedName>
        <fullName evidence="8">ABC transporter ATP-binding protein</fullName>
    </submittedName>
</protein>
<keyword evidence="5" id="KW-0547">Nucleotide-binding</keyword>
<evidence type="ECO:0000256" key="5">
    <source>
        <dbReference type="ARBA" id="ARBA00022741"/>
    </source>
</evidence>
<evidence type="ECO:0000256" key="6">
    <source>
        <dbReference type="ARBA" id="ARBA00022840"/>
    </source>
</evidence>
<dbReference type="CDD" id="cd03215">
    <property type="entry name" value="ABC_Carb_Monos_II"/>
    <property type="match status" value="1"/>
</dbReference>
<accession>A0ABV3SLC1</accession>
<dbReference type="PANTHER" id="PTHR43790">
    <property type="entry name" value="CARBOHYDRATE TRANSPORT ATP-BINDING PROTEIN MG119-RELATED"/>
    <property type="match status" value="1"/>
</dbReference>
<keyword evidence="6 8" id="KW-0067">ATP-binding</keyword>
<evidence type="ECO:0000256" key="3">
    <source>
        <dbReference type="ARBA" id="ARBA00022597"/>
    </source>
</evidence>
<comment type="caution">
    <text evidence="8">The sequence shown here is derived from an EMBL/GenBank/DDBJ whole genome shotgun (WGS) entry which is preliminary data.</text>
</comment>
<keyword evidence="9" id="KW-1185">Reference proteome</keyword>
<keyword evidence="3" id="KW-0762">Sugar transport</keyword>
<evidence type="ECO:0000256" key="2">
    <source>
        <dbReference type="ARBA" id="ARBA00022448"/>
    </source>
</evidence>
<comment type="similarity">
    <text evidence="1">Belongs to the ABC transporter superfamily.</text>
</comment>
<organism evidence="8 9">
    <name type="scientific">Aquibium pacificus</name>
    <dbReference type="NCBI Taxonomy" id="3153579"/>
    <lineage>
        <taxon>Bacteria</taxon>
        <taxon>Pseudomonadati</taxon>
        <taxon>Pseudomonadota</taxon>
        <taxon>Alphaproteobacteria</taxon>
        <taxon>Hyphomicrobiales</taxon>
        <taxon>Phyllobacteriaceae</taxon>
        <taxon>Aquibium</taxon>
    </lineage>
</organism>
<dbReference type="PROSITE" id="PS00211">
    <property type="entry name" value="ABC_TRANSPORTER_1"/>
    <property type="match status" value="2"/>
</dbReference>
<dbReference type="CDD" id="cd03216">
    <property type="entry name" value="ABC_Carb_Monos_I"/>
    <property type="match status" value="1"/>
</dbReference>
<dbReference type="PROSITE" id="PS50893">
    <property type="entry name" value="ABC_TRANSPORTER_2"/>
    <property type="match status" value="2"/>
</dbReference>
<evidence type="ECO:0000256" key="4">
    <source>
        <dbReference type="ARBA" id="ARBA00022737"/>
    </source>
</evidence>
<evidence type="ECO:0000259" key="7">
    <source>
        <dbReference type="PROSITE" id="PS50893"/>
    </source>
</evidence>
<dbReference type="InterPro" id="IPR027417">
    <property type="entry name" value="P-loop_NTPase"/>
</dbReference>
<sequence>MNRAEPVLRLAGITKRFGPLTANDCIGFDLARGEVVALLGENGAGKTTLMNILFGHYVADEGDIEVFGRKLPPGDPRAALAAGIGMVHQHFTLADQMTVVENIALGTQSLWALRFDRRGAVQRVREMSRAFGLDVDPEAIVSDLSVGERQRVEILKALYREARILILDEPTAVLTPLETEALFATLKKLVATGLSIIFISHKLQEVMAVSDRVLVLRSGALAGERRTSQTNRAELAAMMVGEEVTMPAVVPHSPGAAVIELAGVATRGRSGGAPLDGISLALREGEITGIAGVSGNGQAALAALLAGTAQPERGSILFGGEPARRWSPGAALAQGIGRIPEDRHATGMIGDMSVTENVISERYRSRRFSRMGFIDWRAAQGFAQAIIADYDVKCPSPDARVRLLSGGNMQKLILGRAFDGDPKIILASQPTRGLDIGAVAYVHSKLLEARGRGAAILLISEDLDEVLALSDRIIVMSKGRLSRPSARGELSVRAIGELMAGHGDFGEPAAHAA</sequence>
<feature type="domain" description="ABC transporter" evidence="7">
    <location>
        <begin position="259"/>
        <end position="503"/>
    </location>
</feature>
<dbReference type="EMBL" id="JBDPGJ010000004">
    <property type="protein sequence ID" value="MEX0407509.1"/>
    <property type="molecule type" value="Genomic_DNA"/>
</dbReference>
<dbReference type="InterPro" id="IPR003439">
    <property type="entry name" value="ABC_transporter-like_ATP-bd"/>
</dbReference>
<dbReference type="SMART" id="SM00382">
    <property type="entry name" value="AAA"/>
    <property type="match status" value="2"/>
</dbReference>
<keyword evidence="2" id="KW-0813">Transport</keyword>
<dbReference type="InterPro" id="IPR050107">
    <property type="entry name" value="ABC_carbohydrate_import_ATPase"/>
</dbReference>
<dbReference type="PANTHER" id="PTHR43790:SF9">
    <property type="entry name" value="GALACTOFURANOSE TRANSPORTER ATP-BINDING PROTEIN YTFR"/>
    <property type="match status" value="1"/>
</dbReference>
<dbReference type="SUPFAM" id="SSF52540">
    <property type="entry name" value="P-loop containing nucleoside triphosphate hydrolases"/>
    <property type="match status" value="2"/>
</dbReference>
<proteinExistence type="inferred from homology"/>
<dbReference type="Proteomes" id="UP001556692">
    <property type="component" value="Unassembled WGS sequence"/>
</dbReference>
<dbReference type="RefSeq" id="WP_367955388.1">
    <property type="nucleotide sequence ID" value="NZ_JBDPGJ010000004.1"/>
</dbReference>
<dbReference type="GO" id="GO:0005524">
    <property type="term" value="F:ATP binding"/>
    <property type="evidence" value="ECO:0007669"/>
    <property type="project" value="UniProtKB-KW"/>
</dbReference>
<dbReference type="InterPro" id="IPR017871">
    <property type="entry name" value="ABC_transporter-like_CS"/>
</dbReference>